<reference evidence="5" key="1">
    <citation type="journal article" date="2019" name="Int. J. Syst. Evol. Microbiol.">
        <title>The Global Catalogue of Microorganisms (GCM) 10K type strain sequencing project: providing services to taxonomists for standard genome sequencing and annotation.</title>
        <authorList>
            <consortium name="The Broad Institute Genomics Platform"/>
            <consortium name="The Broad Institute Genome Sequencing Center for Infectious Disease"/>
            <person name="Wu L."/>
            <person name="Ma J."/>
        </authorList>
    </citation>
    <scope>NUCLEOTIDE SEQUENCE [LARGE SCALE GENOMIC DNA]</scope>
    <source>
        <strain evidence="5">JCM 17986</strain>
    </source>
</reference>
<keyword evidence="2" id="KW-0560">Oxidoreductase</keyword>
<dbReference type="PANTHER" id="PTHR30466:SF11">
    <property type="entry name" value="FLAVIN-DEPENDENT MONOOXYGENASE, REDUCTASE SUBUNIT HSAB"/>
    <property type="match status" value="1"/>
</dbReference>
<dbReference type="Pfam" id="PF01613">
    <property type="entry name" value="Flavin_Reduct"/>
    <property type="match status" value="1"/>
</dbReference>
<dbReference type="InterPro" id="IPR050268">
    <property type="entry name" value="NADH-dep_flavin_reductase"/>
</dbReference>
<gene>
    <name evidence="4" type="ORF">GCM10023205_55860</name>
</gene>
<dbReference type="SUPFAM" id="SSF50475">
    <property type="entry name" value="FMN-binding split barrel"/>
    <property type="match status" value="1"/>
</dbReference>
<protein>
    <submittedName>
        <fullName evidence="4">Flavin reductase family protein</fullName>
    </submittedName>
</protein>
<dbReference type="InterPro" id="IPR012349">
    <property type="entry name" value="Split_barrel_FMN-bd"/>
</dbReference>
<dbReference type="PANTHER" id="PTHR30466">
    <property type="entry name" value="FLAVIN REDUCTASE"/>
    <property type="match status" value="1"/>
</dbReference>
<evidence type="ECO:0000256" key="1">
    <source>
        <dbReference type="ARBA" id="ARBA00008898"/>
    </source>
</evidence>
<evidence type="ECO:0000259" key="3">
    <source>
        <dbReference type="SMART" id="SM00903"/>
    </source>
</evidence>
<dbReference type="Gene3D" id="2.30.110.10">
    <property type="entry name" value="Electron Transport, Fmn-binding Protein, Chain A"/>
    <property type="match status" value="1"/>
</dbReference>
<evidence type="ECO:0000256" key="2">
    <source>
        <dbReference type="ARBA" id="ARBA00023002"/>
    </source>
</evidence>
<dbReference type="EMBL" id="BAABHS010000022">
    <property type="protein sequence ID" value="GAA4979931.1"/>
    <property type="molecule type" value="Genomic_DNA"/>
</dbReference>
<organism evidence="4 5">
    <name type="scientific">Yinghuangia aomiensis</name>
    <dbReference type="NCBI Taxonomy" id="676205"/>
    <lineage>
        <taxon>Bacteria</taxon>
        <taxon>Bacillati</taxon>
        <taxon>Actinomycetota</taxon>
        <taxon>Actinomycetes</taxon>
        <taxon>Kitasatosporales</taxon>
        <taxon>Streptomycetaceae</taxon>
        <taxon>Yinghuangia</taxon>
    </lineage>
</organism>
<dbReference type="Proteomes" id="UP001500466">
    <property type="component" value="Unassembled WGS sequence"/>
</dbReference>
<evidence type="ECO:0000313" key="4">
    <source>
        <dbReference type="EMBL" id="GAA4979931.1"/>
    </source>
</evidence>
<proteinExistence type="inferred from homology"/>
<sequence length="138" mass="14496">MITAVHDGAPVGMACQSFTSLSLEPAYISFAPALTSTTWPRIRAAGTFVVNVLAADQQDVCRAMGRSGGDKFADVDWAPARNGAPRLAGSIAWIEADVDHILPGGDHEIVIGRVSELELPRDAAPLLFYKGAYAGISG</sequence>
<dbReference type="InterPro" id="IPR002563">
    <property type="entry name" value="Flavin_Rdtase-like_dom"/>
</dbReference>
<dbReference type="SMART" id="SM00903">
    <property type="entry name" value="Flavin_Reduct"/>
    <property type="match status" value="1"/>
</dbReference>
<evidence type="ECO:0000313" key="5">
    <source>
        <dbReference type="Proteomes" id="UP001500466"/>
    </source>
</evidence>
<keyword evidence="5" id="KW-1185">Reference proteome</keyword>
<name>A0ABP9HWF7_9ACTN</name>
<accession>A0ABP9HWF7</accession>
<comment type="caution">
    <text evidence="4">The sequence shown here is derived from an EMBL/GenBank/DDBJ whole genome shotgun (WGS) entry which is preliminary data.</text>
</comment>
<feature type="domain" description="Flavin reductase like" evidence="3">
    <location>
        <begin position="1"/>
        <end position="135"/>
    </location>
</feature>
<comment type="similarity">
    <text evidence="1">Belongs to the non-flavoprotein flavin reductase family.</text>
</comment>